<evidence type="ECO:0000313" key="4">
    <source>
        <dbReference type="Proteomes" id="UP000695562"/>
    </source>
</evidence>
<proteinExistence type="predicted"/>
<evidence type="ECO:0000313" key="3">
    <source>
        <dbReference type="EMBL" id="KAF2068168.1"/>
    </source>
</evidence>
<dbReference type="EMBL" id="AJWJ01001158">
    <property type="protein sequence ID" value="KAF2068168.1"/>
    <property type="molecule type" value="Genomic_DNA"/>
</dbReference>
<dbReference type="InterPro" id="IPR056645">
    <property type="entry name" value="DUF7743"/>
</dbReference>
<feature type="chain" id="PRO_5035249465" description="DUF7743 domain-containing protein" evidence="1">
    <location>
        <begin position="22"/>
        <end position="657"/>
    </location>
</feature>
<keyword evidence="4" id="KW-1185">Reference proteome</keyword>
<protein>
    <recommendedName>
        <fullName evidence="2">DUF7743 domain-containing protein</fullName>
    </recommendedName>
</protein>
<gene>
    <name evidence="3" type="ORF">CYY_010506</name>
</gene>
<keyword evidence="1" id="KW-0732">Signal</keyword>
<evidence type="ECO:0000256" key="1">
    <source>
        <dbReference type="SAM" id="SignalP"/>
    </source>
</evidence>
<comment type="caution">
    <text evidence="3">The sequence shown here is derived from an EMBL/GenBank/DDBJ whole genome shotgun (WGS) entry which is preliminary data.</text>
</comment>
<accession>A0A8J4PJR3</accession>
<dbReference type="AlphaFoldDB" id="A0A8J4PJR3"/>
<dbReference type="PANTHER" id="PTHR31378">
    <property type="entry name" value="EGF-LIKE DOMAIN-CONTAINING PROTEIN-RELATED-RELATED"/>
    <property type="match status" value="1"/>
</dbReference>
<evidence type="ECO:0000259" key="2">
    <source>
        <dbReference type="Pfam" id="PF24893"/>
    </source>
</evidence>
<feature type="domain" description="DUF7743" evidence="2">
    <location>
        <begin position="427"/>
        <end position="512"/>
    </location>
</feature>
<dbReference type="Proteomes" id="UP000695562">
    <property type="component" value="Unassembled WGS sequence"/>
</dbReference>
<dbReference type="PANTHER" id="PTHR31378:SF29">
    <property type="entry name" value="EGF-LIKE DOMAIN-CONTAINING PROTEIN-RELATED"/>
    <property type="match status" value="1"/>
</dbReference>
<organism evidence="3 4">
    <name type="scientific">Polysphondylium violaceum</name>
    <dbReference type="NCBI Taxonomy" id="133409"/>
    <lineage>
        <taxon>Eukaryota</taxon>
        <taxon>Amoebozoa</taxon>
        <taxon>Evosea</taxon>
        <taxon>Eumycetozoa</taxon>
        <taxon>Dictyostelia</taxon>
        <taxon>Dictyosteliales</taxon>
        <taxon>Dictyosteliaceae</taxon>
        <taxon>Polysphondylium</taxon>
    </lineage>
</organism>
<sequence length="657" mass="74299">MKIRILLFILLSFIYIQSISGQKPKLGYSLVEDSYALISSSKCTVGLSVSFENGAYDTVAVQDITTQEMTDSLQDGYRVFLLNFLVPLGEADIDLVLQTTDTFETYTYPKVGQYNCTMAPTLVADTFNYTQILPVFETKIPLRLVGYNRMTTLQIVVNTAQSPYTIRGLVQDPVDFSLFYISAFLNPDNAIFAKSIQLTITETSNPSNTLTLDYEISFEDYQSSIVMTPLIYPNPDRLSPIKTLTFSLLNFVGDVKNGYIRSNPQTLGSLNLNSYMAPIKGNDQNCTMMLISKVSSISKDTVQTINIYGYPDYFLDAFNIIWPSRPPNVFSNPDFTLIKSGLPLPNLGEITWTYTFDPIYYPFSPTFSNFYNDGNNEYPFGIASGNLNVFQTKITEYFESYLPNLSQYLVDMDAASLLSLNLQNTQIDSTPPVVHNITFTKVPGSPDYHVRVNVTDDLSGFYKIQFGEMDSEMVYYFNSIGNDIYEGVVKKTYRVFNVFDKAGNLKRYDLYLPNGVALPTQYGFTANMITTYTKELLDMTTIFSNPPLYDYDPELKMYKIDFYMEQGLYAQNISYIFGQFDNSYSNEQLIPILGSRAVLTIVNNDANQMPPIISSISQFPAIVNLINNPLETLDIGWTIEIDTQSRFLAFAQFNVTS</sequence>
<feature type="non-terminal residue" evidence="3">
    <location>
        <position position="1"/>
    </location>
</feature>
<feature type="signal peptide" evidence="1">
    <location>
        <begin position="1"/>
        <end position="21"/>
    </location>
</feature>
<reference evidence="3" key="1">
    <citation type="submission" date="2020-01" db="EMBL/GenBank/DDBJ databases">
        <title>Development of genomics and gene disruption for Polysphondylium violaceum indicates a role for the polyketide synthase stlB in stalk morphogenesis.</title>
        <authorList>
            <person name="Narita B."/>
            <person name="Kawabe Y."/>
            <person name="Kin K."/>
            <person name="Saito T."/>
            <person name="Gibbs R."/>
            <person name="Kuspa A."/>
            <person name="Muzny D."/>
            <person name="Queller D."/>
            <person name="Richards S."/>
            <person name="Strassman J."/>
            <person name="Sucgang R."/>
            <person name="Worley K."/>
            <person name="Schaap P."/>
        </authorList>
    </citation>
    <scope>NUCLEOTIDE SEQUENCE</scope>
    <source>
        <strain evidence="3">QSvi11</strain>
    </source>
</reference>
<name>A0A8J4PJR3_9MYCE</name>
<dbReference type="Pfam" id="PF24893">
    <property type="entry name" value="DUF7743"/>
    <property type="match status" value="1"/>
</dbReference>